<dbReference type="PANTHER" id="PTHR48108">
    <property type="entry name" value="CBS DOMAIN-CONTAINING PROTEIN CBSX2, CHLOROPLASTIC"/>
    <property type="match status" value="1"/>
</dbReference>
<dbReference type="EMBL" id="CZPZ01000035">
    <property type="protein sequence ID" value="CUS39471.1"/>
    <property type="molecule type" value="Genomic_DNA"/>
</dbReference>
<dbReference type="Pfam" id="PF00571">
    <property type="entry name" value="CBS"/>
    <property type="match status" value="1"/>
</dbReference>
<feature type="domain" description="CBS" evidence="3">
    <location>
        <begin position="101"/>
        <end position="159"/>
    </location>
</feature>
<accession>A0A0S4LQC3</accession>
<sequence>MITIVPRRPSGIYLESTHDEAYGVLQGEDRYVKDIMTRDVIISDASLCLKEAVRTIKDRQLSILIICLKNEPVLAVTQYDIALNMVESDEHSAFATFHEIIKKREAVRCHEDALLVDAVRAMLEHHARHIPVVDAKGNAVGALSLMDAMGAMTPEAAAKWLTKMRRICSKDRSPMLNG</sequence>
<dbReference type="RefSeq" id="WP_090901734.1">
    <property type="nucleotide sequence ID" value="NZ_CZPZ01000035.1"/>
</dbReference>
<organism evidence="4 5">
    <name type="scientific">Candidatus Nitrospira nitrificans</name>
    <dbReference type="NCBI Taxonomy" id="1742973"/>
    <lineage>
        <taxon>Bacteria</taxon>
        <taxon>Pseudomonadati</taxon>
        <taxon>Nitrospirota</taxon>
        <taxon>Nitrospiria</taxon>
        <taxon>Nitrospirales</taxon>
        <taxon>Nitrospiraceae</taxon>
        <taxon>Nitrospira</taxon>
    </lineage>
</organism>
<name>A0A0S4LQC3_9BACT</name>
<dbReference type="STRING" id="1742973.COMA2_80007"/>
<evidence type="ECO:0000259" key="3">
    <source>
        <dbReference type="PROSITE" id="PS51371"/>
    </source>
</evidence>
<proteinExistence type="predicted"/>
<evidence type="ECO:0000313" key="4">
    <source>
        <dbReference type="EMBL" id="CUS39471.1"/>
    </source>
</evidence>
<evidence type="ECO:0000256" key="2">
    <source>
        <dbReference type="PROSITE-ProRule" id="PRU00703"/>
    </source>
</evidence>
<dbReference type="SUPFAM" id="SSF54631">
    <property type="entry name" value="CBS-domain pair"/>
    <property type="match status" value="1"/>
</dbReference>
<keyword evidence="5" id="KW-1185">Reference proteome</keyword>
<dbReference type="PROSITE" id="PS51371">
    <property type="entry name" value="CBS"/>
    <property type="match status" value="1"/>
</dbReference>
<dbReference type="InterPro" id="IPR046342">
    <property type="entry name" value="CBS_dom_sf"/>
</dbReference>
<dbReference type="PANTHER" id="PTHR48108:SF6">
    <property type="entry name" value="CBS DOMAIN-CONTAINING PROTEIN CBSX1, CHLOROPLASTIC"/>
    <property type="match status" value="1"/>
</dbReference>
<evidence type="ECO:0000256" key="1">
    <source>
        <dbReference type="ARBA" id="ARBA00022737"/>
    </source>
</evidence>
<evidence type="ECO:0000313" key="5">
    <source>
        <dbReference type="Proteomes" id="UP000198736"/>
    </source>
</evidence>
<dbReference type="InterPro" id="IPR000644">
    <property type="entry name" value="CBS_dom"/>
</dbReference>
<keyword evidence="2" id="KW-0129">CBS domain</keyword>
<dbReference type="Proteomes" id="UP000198736">
    <property type="component" value="Unassembled WGS sequence"/>
</dbReference>
<dbReference type="OrthoDB" id="9807125at2"/>
<dbReference type="AlphaFoldDB" id="A0A0S4LQC3"/>
<keyword evidence="1" id="KW-0677">Repeat</keyword>
<dbReference type="Gene3D" id="3.10.580.10">
    <property type="entry name" value="CBS-domain"/>
    <property type="match status" value="1"/>
</dbReference>
<protein>
    <recommendedName>
        <fullName evidence="3">CBS domain-containing protein</fullName>
    </recommendedName>
</protein>
<dbReference type="InterPro" id="IPR051462">
    <property type="entry name" value="CBS_domain-containing"/>
</dbReference>
<gene>
    <name evidence="4" type="ORF">COMA2_80007</name>
</gene>
<reference evidence="5" key="1">
    <citation type="submission" date="2015-10" db="EMBL/GenBank/DDBJ databases">
        <authorList>
            <person name="Luecker S."/>
            <person name="Luecker S."/>
        </authorList>
    </citation>
    <scope>NUCLEOTIDE SEQUENCE [LARGE SCALE GENOMIC DNA]</scope>
</reference>